<dbReference type="InterPro" id="IPR014919">
    <property type="entry name" value="XisH"/>
</dbReference>
<dbReference type="InterPro" id="IPR011335">
    <property type="entry name" value="Restrct_endonuc-II-like"/>
</dbReference>
<proteinExistence type="predicted"/>
<dbReference type="RefSeq" id="WP_095722494.1">
    <property type="nucleotide sequence ID" value="NZ_NTFS01000161.1"/>
</dbReference>
<dbReference type="Proteomes" id="UP000218238">
    <property type="component" value="Unassembled WGS sequence"/>
</dbReference>
<dbReference type="EMBL" id="NTFS01000161">
    <property type="protein sequence ID" value="PAX53206.1"/>
    <property type="molecule type" value="Genomic_DNA"/>
</dbReference>
<name>A0A2A2THP6_9CYAN</name>
<keyword evidence="2" id="KW-1185">Reference proteome</keyword>
<sequence>MPAKDIYHDAVKNALIKDGWIITADPYTIKYEEVQLFADLLAGRTVKAQRDTEEILIEIKSFVSRSPMRDFECALGQYIVYRIFLKELIPKAKIYLAIGQDIYQSFFLQKAIQKVLAETRLILIIVNLSQEEIVQWIN</sequence>
<dbReference type="SUPFAM" id="SSF52980">
    <property type="entry name" value="Restriction endonuclease-like"/>
    <property type="match status" value="1"/>
</dbReference>
<accession>A0A2A2THP6</accession>
<dbReference type="OrthoDB" id="456752at2"/>
<reference evidence="1 2" key="1">
    <citation type="submission" date="2017-08" db="EMBL/GenBank/DDBJ databases">
        <title>Draft genome sequence of filamentous cyanobacterium Calothrix elsteri CCALA 953.</title>
        <authorList>
            <person name="Gagunashvili A.N."/>
            <person name="Elster J."/>
            <person name="Andresson O.S."/>
        </authorList>
    </citation>
    <scope>NUCLEOTIDE SEQUENCE [LARGE SCALE GENOMIC DNA]</scope>
    <source>
        <strain evidence="1 2">CCALA 953</strain>
    </source>
</reference>
<dbReference type="Pfam" id="PF08814">
    <property type="entry name" value="XisH"/>
    <property type="match status" value="1"/>
</dbReference>
<dbReference type="GO" id="GO:0003676">
    <property type="term" value="F:nucleic acid binding"/>
    <property type="evidence" value="ECO:0007669"/>
    <property type="project" value="InterPro"/>
</dbReference>
<organism evidence="1 2">
    <name type="scientific">Brunnivagina elsteri CCALA 953</name>
    <dbReference type="NCBI Taxonomy" id="987040"/>
    <lineage>
        <taxon>Bacteria</taxon>
        <taxon>Bacillati</taxon>
        <taxon>Cyanobacteriota</taxon>
        <taxon>Cyanophyceae</taxon>
        <taxon>Nostocales</taxon>
        <taxon>Calotrichaceae</taxon>
        <taxon>Brunnivagina</taxon>
    </lineage>
</organism>
<evidence type="ECO:0000313" key="1">
    <source>
        <dbReference type="EMBL" id="PAX53206.1"/>
    </source>
</evidence>
<dbReference type="InterPro" id="IPR011856">
    <property type="entry name" value="tRNA_endonuc-like_dom_sf"/>
</dbReference>
<dbReference type="AlphaFoldDB" id="A0A2A2THP6"/>
<evidence type="ECO:0000313" key="2">
    <source>
        <dbReference type="Proteomes" id="UP000218238"/>
    </source>
</evidence>
<protein>
    <submittedName>
        <fullName evidence="1">XisH protein</fullName>
    </submittedName>
</protein>
<gene>
    <name evidence="1" type="ORF">CK510_15155</name>
</gene>
<dbReference type="Gene3D" id="3.40.1350.10">
    <property type="match status" value="1"/>
</dbReference>
<comment type="caution">
    <text evidence="1">The sequence shown here is derived from an EMBL/GenBank/DDBJ whole genome shotgun (WGS) entry which is preliminary data.</text>
</comment>
<dbReference type="CDD" id="cd22366">
    <property type="entry name" value="XisH-like"/>
    <property type="match status" value="1"/>
</dbReference>